<reference evidence="2 3" key="1">
    <citation type="submission" date="2018-08" db="EMBL/GenBank/DDBJ databases">
        <title>A genome reference for cultivated species of the human gut microbiota.</title>
        <authorList>
            <person name="Zou Y."/>
            <person name="Xue W."/>
            <person name="Luo G."/>
        </authorList>
    </citation>
    <scope>NUCLEOTIDE SEQUENCE [LARGE SCALE GENOMIC DNA]</scope>
    <source>
        <strain evidence="2 3">AM43-11</strain>
    </source>
</reference>
<dbReference type="RefSeq" id="WP_118591702.1">
    <property type="nucleotide sequence ID" value="NZ_QSFP01000013.1"/>
</dbReference>
<proteinExistence type="predicted"/>
<evidence type="ECO:0008006" key="5">
    <source>
        <dbReference type="Google" id="ProtNLM"/>
    </source>
</evidence>
<evidence type="ECO:0000313" key="3">
    <source>
        <dbReference type="Proteomes" id="UP000284465"/>
    </source>
</evidence>
<dbReference type="PROSITE" id="PS51257">
    <property type="entry name" value="PROKAR_LIPOPROTEIN"/>
    <property type="match status" value="1"/>
</dbReference>
<name>A0A3R6DAG0_9FIRM</name>
<reference evidence="1 4" key="2">
    <citation type="submission" date="2019-10" db="EMBL/GenBank/DDBJ databases">
        <title>Roseburia spp. ameliorate alcoholic fatty liver via restoration of gut barrier function.</title>
        <authorList>
            <person name="Seo B."/>
            <person name="Ko G."/>
        </authorList>
    </citation>
    <scope>NUCLEOTIDE SEQUENCE [LARGE SCALE GENOMIC DNA]</scope>
    <source>
        <strain evidence="1 4">SNUG30017</strain>
    </source>
</reference>
<sequence length="215" mass="24185">MNKKTFVCMVMVVLLTISGCGNTLYRKNIRDYTNVTSIEGLKFELPSDVLENCTMISEIDQDIDYSDGTYLYKNGTDTYILFNINAVVIAVQKGTSFSLSNSENKQESIMNHSVCDIWMSPVKNKIKYKSSKSNDAFKLIADVKGNVSITPELYGKFIGKFVYVEIDGCEYSMFAGIRVNDNGTISEKKKRIISNIAKSMMISSLNESVRETEKD</sequence>
<comment type="caution">
    <text evidence="2">The sequence shown here is derived from an EMBL/GenBank/DDBJ whole genome shotgun (WGS) entry which is preliminary data.</text>
</comment>
<dbReference type="Proteomes" id="UP000284465">
    <property type="component" value="Unassembled WGS sequence"/>
</dbReference>
<evidence type="ECO:0000313" key="4">
    <source>
        <dbReference type="Proteomes" id="UP000479531"/>
    </source>
</evidence>
<accession>A0A3R6DAG0</accession>
<dbReference type="Proteomes" id="UP000479531">
    <property type="component" value="Unassembled WGS sequence"/>
</dbReference>
<dbReference type="AlphaFoldDB" id="A0A3R6DAG0"/>
<dbReference type="EMBL" id="QSFP01000013">
    <property type="protein sequence ID" value="RHA66236.1"/>
    <property type="molecule type" value="Genomic_DNA"/>
</dbReference>
<protein>
    <recommendedName>
        <fullName evidence="5">Lipoprotein</fullName>
    </recommendedName>
</protein>
<evidence type="ECO:0000313" key="1">
    <source>
        <dbReference type="EMBL" id="MVQ47383.1"/>
    </source>
</evidence>
<gene>
    <name evidence="2" type="ORF">DW927_11900</name>
    <name evidence="1" type="ORF">GCK47_17265</name>
</gene>
<dbReference type="EMBL" id="WGGT01000033">
    <property type="protein sequence ID" value="MVQ47383.1"/>
    <property type="molecule type" value="Genomic_DNA"/>
</dbReference>
<evidence type="ECO:0000313" key="2">
    <source>
        <dbReference type="EMBL" id="RHA66236.1"/>
    </source>
</evidence>
<organism evidence="2 3">
    <name type="scientific">Roseburia intestinalis</name>
    <dbReference type="NCBI Taxonomy" id="166486"/>
    <lineage>
        <taxon>Bacteria</taxon>
        <taxon>Bacillati</taxon>
        <taxon>Bacillota</taxon>
        <taxon>Clostridia</taxon>
        <taxon>Lachnospirales</taxon>
        <taxon>Lachnospiraceae</taxon>
        <taxon>Roseburia</taxon>
    </lineage>
</organism>